<name>A0ABU6UYQ9_9FABA</name>
<gene>
    <name evidence="1" type="ORF">PIB30_109298</name>
</gene>
<evidence type="ECO:0000313" key="2">
    <source>
        <dbReference type="Proteomes" id="UP001341840"/>
    </source>
</evidence>
<dbReference type="Proteomes" id="UP001341840">
    <property type="component" value="Unassembled WGS sequence"/>
</dbReference>
<evidence type="ECO:0000313" key="1">
    <source>
        <dbReference type="EMBL" id="MED6166440.1"/>
    </source>
</evidence>
<reference evidence="1 2" key="1">
    <citation type="journal article" date="2023" name="Plants (Basel)">
        <title>Bridging the Gap: Combining Genomics and Transcriptomics Approaches to Understand Stylosanthes scabra, an Orphan Legume from the Brazilian Caatinga.</title>
        <authorList>
            <person name="Ferreira-Neto J.R.C."/>
            <person name="da Silva M.D."/>
            <person name="Binneck E."/>
            <person name="de Melo N.F."/>
            <person name="da Silva R.H."/>
            <person name="de Melo A.L.T.M."/>
            <person name="Pandolfi V."/>
            <person name="Bustamante F.O."/>
            <person name="Brasileiro-Vidal A.C."/>
            <person name="Benko-Iseppon A.M."/>
        </authorList>
    </citation>
    <scope>NUCLEOTIDE SEQUENCE [LARGE SCALE GENOMIC DNA]</scope>
    <source>
        <tissue evidence="1">Leaves</tissue>
    </source>
</reference>
<accession>A0ABU6UYQ9</accession>
<dbReference type="EMBL" id="JASCZI010126350">
    <property type="protein sequence ID" value="MED6166440.1"/>
    <property type="molecule type" value="Genomic_DNA"/>
</dbReference>
<keyword evidence="2" id="KW-1185">Reference proteome</keyword>
<sequence length="62" mass="6889">RNTHRIDTLPGARAPPFTLISRRGKSLVRKWKGDKSEVHYQSVISRSSGAIHSMNSLIAGFV</sequence>
<protein>
    <submittedName>
        <fullName evidence="1">Uncharacterized protein</fullName>
    </submittedName>
</protein>
<feature type="non-terminal residue" evidence="1">
    <location>
        <position position="1"/>
    </location>
</feature>
<comment type="caution">
    <text evidence="1">The sequence shown here is derived from an EMBL/GenBank/DDBJ whole genome shotgun (WGS) entry which is preliminary data.</text>
</comment>
<organism evidence="1 2">
    <name type="scientific">Stylosanthes scabra</name>
    <dbReference type="NCBI Taxonomy" id="79078"/>
    <lineage>
        <taxon>Eukaryota</taxon>
        <taxon>Viridiplantae</taxon>
        <taxon>Streptophyta</taxon>
        <taxon>Embryophyta</taxon>
        <taxon>Tracheophyta</taxon>
        <taxon>Spermatophyta</taxon>
        <taxon>Magnoliopsida</taxon>
        <taxon>eudicotyledons</taxon>
        <taxon>Gunneridae</taxon>
        <taxon>Pentapetalae</taxon>
        <taxon>rosids</taxon>
        <taxon>fabids</taxon>
        <taxon>Fabales</taxon>
        <taxon>Fabaceae</taxon>
        <taxon>Papilionoideae</taxon>
        <taxon>50 kb inversion clade</taxon>
        <taxon>dalbergioids sensu lato</taxon>
        <taxon>Dalbergieae</taxon>
        <taxon>Pterocarpus clade</taxon>
        <taxon>Stylosanthes</taxon>
    </lineage>
</organism>
<proteinExistence type="predicted"/>